<dbReference type="InterPro" id="IPR042099">
    <property type="entry name" value="ANL_N_sf"/>
</dbReference>
<comment type="caution">
    <text evidence="2">The sequence shown here is derived from an EMBL/GenBank/DDBJ whole genome shotgun (WGS) entry which is preliminary data.</text>
</comment>
<proteinExistence type="predicted"/>
<gene>
    <name evidence="2" type="ORF">M8A51_24930</name>
</gene>
<evidence type="ECO:0000313" key="2">
    <source>
        <dbReference type="EMBL" id="MCM5682789.1"/>
    </source>
</evidence>
<dbReference type="PROSITE" id="PS00455">
    <property type="entry name" value="AMP_BINDING"/>
    <property type="match status" value="1"/>
</dbReference>
<sequence>MIQGCFEDPGMLAPARTVKIDFDGGAFVLRSPEPLRPYARCVGEWLEHWAEHTPDAPALAERDEQGEWRVLTWSALRRLVGSVAQSLLGLRLPPAKPVVVLSDNAMDHALLMLATMHIGRAVCTVSSAYCRLTRDYSKVHGILGTLDPALVYASDSAIYGAAVSSARLDAVAVFSRGAEACPGALAFSSLTRTIESDEVRTAFEAILPDTPAKYLLTSGSTGHPKVVVNTHRMLCANQQMIAQVWRFLEQEKPVVLDWLPWSHTFGGNHNMNLVLRHGGTLYIDDGRPAPGLVDKTVRNLREVRPTLYFNVPRGFDMLLPYLESDEALARGFFSGLRMLFYAGAALPQATWERLQAVARKVRREPVWFTTSWGSTETSPAVTNAHWQLDRAGCLGLPLPGMELKFVPNGEKLELRVRGVSVFPGYRNAPDLTAQAFDDEGYYKIGDAGYLVDPDRPERGVVFNGRVTEDFKLTTGTWVSVGTLRVKVVSALAPLAQDVVVTGHDRDEIGVLIFLQPAARELPPEELKARVRDALLSLRADGGGSSQAPARALLLPDAPDADAGEITDKGYVNQRAVLTRRAADVAALYAGGADPRVVLAR</sequence>
<dbReference type="PANTHER" id="PTHR43767">
    <property type="entry name" value="LONG-CHAIN-FATTY-ACID--COA LIGASE"/>
    <property type="match status" value="1"/>
</dbReference>
<evidence type="ECO:0000313" key="3">
    <source>
        <dbReference type="Proteomes" id="UP001165541"/>
    </source>
</evidence>
<dbReference type="PANTHER" id="PTHR43767:SF1">
    <property type="entry name" value="NONRIBOSOMAL PEPTIDE SYNTHASE PES1 (EUROFUNG)-RELATED"/>
    <property type="match status" value="1"/>
</dbReference>
<organism evidence="2 3">
    <name type="scientific">Caldimonas mangrovi</name>
    <dbReference type="NCBI Taxonomy" id="2944811"/>
    <lineage>
        <taxon>Bacteria</taxon>
        <taxon>Pseudomonadati</taxon>
        <taxon>Pseudomonadota</taxon>
        <taxon>Betaproteobacteria</taxon>
        <taxon>Burkholderiales</taxon>
        <taxon>Sphaerotilaceae</taxon>
        <taxon>Caldimonas</taxon>
    </lineage>
</organism>
<dbReference type="InterPro" id="IPR020845">
    <property type="entry name" value="AMP-binding_CS"/>
</dbReference>
<dbReference type="InterPro" id="IPR050237">
    <property type="entry name" value="ATP-dep_AMP-bd_enzyme"/>
</dbReference>
<dbReference type="InterPro" id="IPR000873">
    <property type="entry name" value="AMP-dep_synth/lig_dom"/>
</dbReference>
<evidence type="ECO:0000259" key="1">
    <source>
        <dbReference type="Pfam" id="PF00501"/>
    </source>
</evidence>
<dbReference type="Proteomes" id="UP001165541">
    <property type="component" value="Unassembled WGS sequence"/>
</dbReference>
<dbReference type="Pfam" id="PF00501">
    <property type="entry name" value="AMP-binding"/>
    <property type="match status" value="1"/>
</dbReference>
<reference evidence="2" key="1">
    <citation type="submission" date="2022-05" db="EMBL/GenBank/DDBJ databases">
        <title>Schlegelella sp. nov., isolated from mangrove soil.</title>
        <authorList>
            <person name="Liu Y."/>
            <person name="Ge X."/>
            <person name="Liu W."/>
        </authorList>
    </citation>
    <scope>NUCLEOTIDE SEQUENCE</scope>
    <source>
        <strain evidence="2">S2-27</strain>
    </source>
</reference>
<name>A0ABT0YWR3_9BURK</name>
<dbReference type="RefSeq" id="WP_251781334.1">
    <property type="nucleotide sequence ID" value="NZ_JAMKFE010000023.1"/>
</dbReference>
<accession>A0ABT0YWR3</accession>
<dbReference type="SUPFAM" id="SSF56801">
    <property type="entry name" value="Acetyl-CoA synthetase-like"/>
    <property type="match status" value="1"/>
</dbReference>
<dbReference type="EMBL" id="JAMKFE010000023">
    <property type="protein sequence ID" value="MCM5682789.1"/>
    <property type="molecule type" value="Genomic_DNA"/>
</dbReference>
<feature type="domain" description="AMP-dependent synthetase/ligase" evidence="1">
    <location>
        <begin position="46"/>
        <end position="425"/>
    </location>
</feature>
<protein>
    <submittedName>
        <fullName evidence="2">Feruloyl-CoA synthase</fullName>
    </submittedName>
</protein>
<dbReference type="Pfam" id="PF23562">
    <property type="entry name" value="AMP-binding_C_3"/>
    <property type="match status" value="1"/>
</dbReference>
<dbReference type="Gene3D" id="3.40.50.12780">
    <property type="entry name" value="N-terminal domain of ligase-like"/>
    <property type="match status" value="1"/>
</dbReference>
<keyword evidence="3" id="KW-1185">Reference proteome</keyword>